<keyword evidence="2" id="KW-1185">Reference proteome</keyword>
<comment type="caution">
    <text evidence="1">The sequence shown here is derived from an EMBL/GenBank/DDBJ whole genome shotgun (WGS) entry which is preliminary data.</text>
</comment>
<dbReference type="Proteomes" id="UP000230233">
    <property type="component" value="Chromosome V"/>
</dbReference>
<evidence type="ECO:0000313" key="2">
    <source>
        <dbReference type="Proteomes" id="UP000230233"/>
    </source>
</evidence>
<gene>
    <name evidence="1" type="primary">Cnig_chr_V.g17078</name>
    <name evidence="1" type="ORF">B9Z55_017078</name>
</gene>
<dbReference type="AlphaFoldDB" id="A0A2G5T8E1"/>
<accession>A0A2G5T8E1</accession>
<proteinExistence type="predicted"/>
<name>A0A2G5T8E1_9PELO</name>
<sequence length="110" mass="12612">MEPPPIPPAYYSDPPEAHEDPILKFFWFGPDQRSERASSRRTTMSWQSGASTSRQDVLIISEPRRFSCAIVESTAIAPTQVPLPKRVMEKRRSSSTFDRLCRHLKVHSEI</sequence>
<dbReference type="EMBL" id="PDUG01000005">
    <property type="protein sequence ID" value="PIC23346.1"/>
    <property type="molecule type" value="Genomic_DNA"/>
</dbReference>
<reference evidence="2" key="1">
    <citation type="submission" date="2017-10" db="EMBL/GenBank/DDBJ databases">
        <title>Rapid genome shrinkage in a self-fertile nematode reveals novel sperm competition proteins.</title>
        <authorList>
            <person name="Yin D."/>
            <person name="Schwarz E.M."/>
            <person name="Thomas C.G."/>
            <person name="Felde R.L."/>
            <person name="Korf I.F."/>
            <person name="Cutter A.D."/>
            <person name="Schartner C.M."/>
            <person name="Ralston E.J."/>
            <person name="Meyer B.J."/>
            <person name="Haag E.S."/>
        </authorList>
    </citation>
    <scope>NUCLEOTIDE SEQUENCE [LARGE SCALE GENOMIC DNA]</scope>
    <source>
        <strain evidence="2">JU1422</strain>
    </source>
</reference>
<evidence type="ECO:0000313" key="1">
    <source>
        <dbReference type="EMBL" id="PIC23346.1"/>
    </source>
</evidence>
<protein>
    <submittedName>
        <fullName evidence="1">Uncharacterized protein</fullName>
    </submittedName>
</protein>
<organism evidence="1 2">
    <name type="scientific">Caenorhabditis nigoni</name>
    <dbReference type="NCBI Taxonomy" id="1611254"/>
    <lineage>
        <taxon>Eukaryota</taxon>
        <taxon>Metazoa</taxon>
        <taxon>Ecdysozoa</taxon>
        <taxon>Nematoda</taxon>
        <taxon>Chromadorea</taxon>
        <taxon>Rhabditida</taxon>
        <taxon>Rhabditina</taxon>
        <taxon>Rhabditomorpha</taxon>
        <taxon>Rhabditoidea</taxon>
        <taxon>Rhabditidae</taxon>
        <taxon>Peloderinae</taxon>
        <taxon>Caenorhabditis</taxon>
    </lineage>
</organism>